<dbReference type="Pfam" id="PF08309">
    <property type="entry name" value="LVIVD"/>
    <property type="match status" value="2"/>
</dbReference>
<dbReference type="SUPFAM" id="SSF75011">
    <property type="entry name" value="3-carboxy-cis,cis-mucoante lactonizing enzyme"/>
    <property type="match status" value="1"/>
</dbReference>
<protein>
    <submittedName>
        <fullName evidence="2">LVIVD repeat-containing protein</fullName>
    </submittedName>
</protein>
<proteinExistence type="predicted"/>
<dbReference type="PROSITE" id="PS51318">
    <property type="entry name" value="TAT"/>
    <property type="match status" value="1"/>
</dbReference>
<keyword evidence="3" id="KW-1185">Reference proteome</keyword>
<dbReference type="InterPro" id="IPR006311">
    <property type="entry name" value="TAT_signal"/>
</dbReference>
<dbReference type="AlphaFoldDB" id="A0A4R6UIY3"/>
<evidence type="ECO:0000313" key="2">
    <source>
        <dbReference type="EMBL" id="TDQ46880.1"/>
    </source>
</evidence>
<organism evidence="2 3">
    <name type="scientific">Actinorugispora endophytica</name>
    <dbReference type="NCBI Taxonomy" id="1605990"/>
    <lineage>
        <taxon>Bacteria</taxon>
        <taxon>Bacillati</taxon>
        <taxon>Actinomycetota</taxon>
        <taxon>Actinomycetes</taxon>
        <taxon>Streptosporangiales</taxon>
        <taxon>Nocardiopsidaceae</taxon>
        <taxon>Actinorugispora</taxon>
    </lineage>
</organism>
<dbReference type="RefSeq" id="WP_133743053.1">
    <property type="nucleotide sequence ID" value="NZ_SNYN01000023.1"/>
</dbReference>
<reference evidence="2 3" key="1">
    <citation type="submission" date="2019-03" db="EMBL/GenBank/DDBJ databases">
        <title>Genomic Encyclopedia of Type Strains, Phase IV (KMG-IV): sequencing the most valuable type-strain genomes for metagenomic binning, comparative biology and taxonomic classification.</title>
        <authorList>
            <person name="Goeker M."/>
        </authorList>
    </citation>
    <scope>NUCLEOTIDE SEQUENCE [LARGE SCALE GENOMIC DNA]</scope>
    <source>
        <strain evidence="2 3">DSM 46770</strain>
    </source>
</reference>
<evidence type="ECO:0000313" key="3">
    <source>
        <dbReference type="Proteomes" id="UP000295281"/>
    </source>
</evidence>
<accession>A0A4R6UIY3</accession>
<dbReference type="EMBL" id="SNYN01000023">
    <property type="protein sequence ID" value="TDQ46880.1"/>
    <property type="molecule type" value="Genomic_DNA"/>
</dbReference>
<dbReference type="Proteomes" id="UP000295281">
    <property type="component" value="Unassembled WGS sequence"/>
</dbReference>
<evidence type="ECO:0000256" key="1">
    <source>
        <dbReference type="SAM" id="SignalP"/>
    </source>
</evidence>
<name>A0A4R6UIY3_9ACTN</name>
<feature type="chain" id="PRO_5020859407" evidence="1">
    <location>
        <begin position="40"/>
        <end position="488"/>
    </location>
</feature>
<feature type="signal peptide" evidence="1">
    <location>
        <begin position="1"/>
        <end position="39"/>
    </location>
</feature>
<sequence>MPISPGPSARRLPRRRAAAVAATGALVLAAALVPSAASADGPPAVGEIVASDNVEHVANIPKSGPFASQASYNSDLAFTGDYAIGGNYDGFVVYDISDPESPSVVSQVLCPGGQGDVSVSGDLLYFSVDYPRADEDCGSPAASAGSATAFEGVRVFDISDKANPQYVAAVRTDCGSHTHTLIQTEERRGRGGRADVDYLYVSSYSPSAGFPNCRPPHDKISVIRVAHDDPGAAKVVNEPVLFPDGGNPGGTVDGNRIAATTGCHDITVYTERDIAAGACMGDGVIMDISDPVNPTVVERVRDDENFAFWHSATFSNDGRRVLFTDELGGGGAATCLPGVGDTHGANAFYDLKGRIRPNGADDVRLDFAGYFKIPRDQTSTENCVAHNGSLIPVKGKDYFVQSWYQGGVSVIDFNEPSAPEEIGYFDRGPLSDTRLSLGGSWSAYYYNGYVYSSDIQMGLDVLRIDDPRLRNADRVTMDEFNPQNQFRY</sequence>
<comment type="caution">
    <text evidence="2">The sequence shown here is derived from an EMBL/GenBank/DDBJ whole genome shotgun (WGS) entry which is preliminary data.</text>
</comment>
<keyword evidence="1" id="KW-0732">Signal</keyword>
<gene>
    <name evidence="2" type="ORF">EV190_12334</name>
</gene>
<dbReference type="InterPro" id="IPR013211">
    <property type="entry name" value="LVIVD"/>
</dbReference>
<dbReference type="OrthoDB" id="4300819at2"/>